<feature type="domain" description="Condensation" evidence="7">
    <location>
        <begin position="1888"/>
        <end position="2295"/>
    </location>
</feature>
<feature type="compositionally biased region" description="Polar residues" evidence="4">
    <location>
        <begin position="2452"/>
        <end position="2467"/>
    </location>
</feature>
<protein>
    <recommendedName>
        <fullName evidence="10">Carrier domain-containing protein</fullName>
    </recommendedName>
</protein>
<feature type="region of interest" description="Disordered" evidence="4">
    <location>
        <begin position="2573"/>
        <end position="2593"/>
    </location>
</feature>
<organism evidence="8 9">
    <name type="scientific">Dactylonectria estremocensis</name>
    <dbReference type="NCBI Taxonomy" id="1079267"/>
    <lineage>
        <taxon>Eukaryota</taxon>
        <taxon>Fungi</taxon>
        <taxon>Dikarya</taxon>
        <taxon>Ascomycota</taxon>
        <taxon>Pezizomycotina</taxon>
        <taxon>Sordariomycetes</taxon>
        <taxon>Hypocreomycetidae</taxon>
        <taxon>Hypocreales</taxon>
        <taxon>Nectriaceae</taxon>
        <taxon>Dactylonectria</taxon>
    </lineage>
</organism>
<dbReference type="InterPro" id="IPR000873">
    <property type="entry name" value="AMP-dep_synth/lig_dom"/>
</dbReference>
<keyword evidence="9" id="KW-1185">Reference proteome</keyword>
<feature type="region of interest" description="Disordered" evidence="4">
    <location>
        <begin position="94"/>
        <end position="115"/>
    </location>
</feature>
<evidence type="ECO:0000313" key="9">
    <source>
        <dbReference type="Proteomes" id="UP000717696"/>
    </source>
</evidence>
<evidence type="ECO:0000259" key="6">
    <source>
        <dbReference type="Pfam" id="PF00550"/>
    </source>
</evidence>
<feature type="domain" description="Carrier" evidence="6">
    <location>
        <begin position="1782"/>
        <end position="1843"/>
    </location>
</feature>
<dbReference type="InterPro" id="IPR036736">
    <property type="entry name" value="ACP-like_sf"/>
</dbReference>
<proteinExistence type="inferred from homology"/>
<evidence type="ECO:0000313" key="8">
    <source>
        <dbReference type="EMBL" id="KAH7149046.1"/>
    </source>
</evidence>
<sequence>MTDPRPSLPRLDTHISGDEPASERLILAVAQTLDIPRGDIMLFDSFADLGGDQEAAEALRLACRRKGIEARAEDIMGCHTLAELQTHITPFPPVSPVGASNPATSEEDESGPSSLAASVDDIFSPVHRYSVSSYGSLTSSNDSCLATRPAGQDLGSVLKSSPQVSNVCLVTPRAGPFDGQLVALVKMAGSDPKPTSSEISLPLRSQHAARKRDITSLRIAVQEWGADSRRPQIWIPLAAMAELDDGGDKKRPDARALQTWVQNINEAAYEDIMKLQIPEPRRQVPSRRREQHRRSWIESRRSVWDDEEAARFDCDEMECYPLAPMQQLYFQTAMRHLEDPNRIAGPDFRHSQSMLLRIKGGADTADVEAAVEAIVARHAMLRARFRPVHDEWVQVVIPQASNSYRFGRHADVDEEELAVLIEAAQASLDPKDGPVFAVEHVRNENEQLLYLVAHRLVVDLISWRIMVHDLDELLREGTLLSEGSIPFPHWVDYQSYEVSQRLFEPTLPFDVVPADLDYWHLGQDANRHGDTQQVTFALSSELTAILHRACADVLRTDAGDVFLASLLLSFRRVFSDRRPPTAWKREHGREAAQADFNVMETVGWFASLCPVGLSLEADTDLIQAVKLVKDTRRAIPRDGVPFFTAEVSGPTSSGAGPVELVLNWVDALQGIQRPDGILQSVPVPGLTASTLRSDIGPGVGRAALFEVAAMTDDSGTRVDFTYSRAARHQDRIQTWVQSFEHLVLEAIGRLRYHEPELTLGDVPLLRTSYKALARLGADRLVGSGLPGARDIETIYPVTPAQQEILMAQSQRVESFHVHAVYELQAPSSGAVDATRLCKAWEGIVASKPALRSVFIDSVSREGLFDQVVLKKTSPSMLFLESSKPSEALARVPALKTSPLEPRHRLSVCHTAAKTMVRVDISQAICDLTSVHNLIAELCSVYSGQTPAHNEALHRTYLYHVSSLDTAYSLEVWKTHLAGVKPCLFPRLSPSAAEDVPPHPFALEVTREQLAAFCTSRAVQPAAVLQLAWALVLRAFVDADRVAFGFQHAGRDEELLRGIGGAVGSFAGVLPCAVDVAPDRPLAVCLAAVDEALTNARKHQNLTMAEIQHALRLRDGNLFNTCLSFADGELFARTDDDLGQLTPSLVTASRRTDSQLSLTTCFLPSGQLHASLSARSLSDNQLRSVMGSFERAVKTVLQCPPAQLVAQTDLFTDRDYAQLVLHDWEAGQRSQRVEACLHEVILQHALVRPHALAVCAWDGDLTYAQVATLVARLRTYLVNLGVGPGMAVPVVLEKNRWAPVMLLAVMQAGAAFVALDLQDLTTVQSTMRYLSSPIALATEAAWTQLGGSVPNLVIVNDAFFATLPPRNSVSPASREPTPDHAACAFITPRRTSSGASRSIFFTHAALCSAFAAQAPALGFGPASRVMQLSAFNVDISLVEVLGAMAAGGCVCVPAPRDRARDLAGAMARMGVTWTYMTGVLARRITPAQVPSLGTLCFRTRKLGRDTYGPWLDAGRSVLLAYGAPDVCPLGISVAVVTPDADPTIIPPPLAGRFWVLNPDDPRKLMPVGAVGELAIDSPAVTPHRFARESPLPVPRARYLKTGHRVRYLDDGNVQFISSARDDVTVDGSSVDVAAVEQRIRRCLGPGVDVVVDKIATADSLRVLAAFLELSDALFDGSEGLDNVSPRVRERTFIAKKLFEASLDTNLPGEARLPEHCVPAVFVPLKAFPLSTSLKVNRRKLLRSVSGLTLAQLDAMARVPNPGEIQRVVLAQKPLPLTRPEEVMRSVWARVLAVPVVDIRGSSSFVSAGGNRFLASELVVACRRVGLKVSLADIFNEATLTEMCRSSTTSDAPKKEPSEAASIKGFSSKFIKNVIAPKLQCAAQHVLDVAEASSEQVRSLELAMHKTRADVVCLVLRFSGRVCADRLEAACRALTALHPALGSAFVLHEHRVYQATASSFRPEFKKLPCSSAQLDSAAEDAVKQDQSVEFRPHVPVTGFTYLDAGEEGALVIRLSKAQIDDASVSLIVQDLTALYQDANEVEPASSFYEYARAAKAASDGGGIEYWTAQLDGAQMTEVVSRTAPRPPTSRVQSVRQTIKISSLSGRGISPDTIIKAAWATVLATVSGQPDVLFGETVQGHHVKLPADTELASLVGPLINAVPVRVRFLARHSTPLELMRSLQAQRRASRRFEAVGVADVARRCAVAWAPWTRFSTVVHHQSAAPLDGSATLNIGSTPFTYKTVEPEAVDLPDMLVCSTMESAERVAVDIKFAEDRVSAAFADECMRLLVAALETLTYRDTVAQPMLQSADEIQRSEKRIPFPAQDSAAVPEVPVDHLLLPEQRAGIESTITAAWNETLKPVSEEQQLHPAAFYSRANSLLPAHALAEKLNQTLPRLDIGGIDAVSFSAEDIIQHPTQPAQLALIARLLREGGALTLPLRRKTTGFRSDKPTPAPITTTTSWRPKSSSGSPGPALGWRNSIRLLRSRDSVRGLSIKTPSWKRHKDHGGVSPLSDDTVVSPVTAPASAVRESAPELIDIGSLSGLFAGRNSGGSDGIVETIVEEERAACRVELPAGGEVSPVSSTSRDMQKQTWAVL</sequence>
<feature type="domain" description="Condensation" evidence="7">
    <location>
        <begin position="792"/>
        <end position="1219"/>
    </location>
</feature>
<evidence type="ECO:0000256" key="3">
    <source>
        <dbReference type="ARBA" id="ARBA00029454"/>
    </source>
</evidence>
<dbReference type="InterPro" id="IPR042099">
    <property type="entry name" value="ANL_N_sf"/>
</dbReference>
<dbReference type="Pfam" id="PF00550">
    <property type="entry name" value="PP-binding"/>
    <property type="match status" value="1"/>
</dbReference>
<evidence type="ECO:0008006" key="10">
    <source>
        <dbReference type="Google" id="ProtNLM"/>
    </source>
</evidence>
<evidence type="ECO:0000256" key="1">
    <source>
        <dbReference type="ARBA" id="ARBA00022450"/>
    </source>
</evidence>
<dbReference type="EMBL" id="JAGMUU010000007">
    <property type="protein sequence ID" value="KAH7149046.1"/>
    <property type="molecule type" value="Genomic_DNA"/>
</dbReference>
<evidence type="ECO:0000259" key="5">
    <source>
        <dbReference type="Pfam" id="PF00501"/>
    </source>
</evidence>
<dbReference type="Pfam" id="PF00501">
    <property type="entry name" value="AMP-binding"/>
    <property type="match status" value="1"/>
</dbReference>
<keyword evidence="1" id="KW-0596">Phosphopantetheine</keyword>
<dbReference type="PANTHER" id="PTHR45398">
    <property type="match status" value="1"/>
</dbReference>
<dbReference type="OrthoDB" id="416786at2759"/>
<keyword evidence="2" id="KW-0597">Phosphoprotein</keyword>
<feature type="domain" description="Condensation" evidence="7">
    <location>
        <begin position="350"/>
        <end position="749"/>
    </location>
</feature>
<dbReference type="PANTHER" id="PTHR45398:SF1">
    <property type="entry name" value="ENZYME, PUTATIVE (JCVI)-RELATED"/>
    <property type="match status" value="1"/>
</dbReference>
<feature type="domain" description="AMP-dependent synthetase/ligase" evidence="5">
    <location>
        <begin position="1244"/>
        <end position="1580"/>
    </location>
</feature>
<dbReference type="Gene3D" id="3.40.50.12780">
    <property type="entry name" value="N-terminal domain of ligase-like"/>
    <property type="match status" value="1"/>
</dbReference>
<comment type="similarity">
    <text evidence="3">Belongs to the NRP synthetase family.</text>
</comment>
<feature type="region of interest" description="Disordered" evidence="4">
    <location>
        <begin position="2440"/>
        <end position="2471"/>
    </location>
</feature>
<feature type="compositionally biased region" description="Polar residues" evidence="4">
    <location>
        <begin position="2577"/>
        <end position="2593"/>
    </location>
</feature>
<dbReference type="GO" id="GO:0003824">
    <property type="term" value="F:catalytic activity"/>
    <property type="evidence" value="ECO:0007669"/>
    <property type="project" value="InterPro"/>
</dbReference>
<reference evidence="8" key="1">
    <citation type="journal article" date="2021" name="Nat. Commun.">
        <title>Genetic determinants of endophytism in the Arabidopsis root mycobiome.</title>
        <authorList>
            <person name="Mesny F."/>
            <person name="Miyauchi S."/>
            <person name="Thiergart T."/>
            <person name="Pickel B."/>
            <person name="Atanasova L."/>
            <person name="Karlsson M."/>
            <person name="Huettel B."/>
            <person name="Barry K.W."/>
            <person name="Haridas S."/>
            <person name="Chen C."/>
            <person name="Bauer D."/>
            <person name="Andreopoulos W."/>
            <person name="Pangilinan J."/>
            <person name="LaButti K."/>
            <person name="Riley R."/>
            <person name="Lipzen A."/>
            <person name="Clum A."/>
            <person name="Drula E."/>
            <person name="Henrissat B."/>
            <person name="Kohler A."/>
            <person name="Grigoriev I.V."/>
            <person name="Martin F.M."/>
            <person name="Hacquard S."/>
        </authorList>
    </citation>
    <scope>NUCLEOTIDE SEQUENCE</scope>
    <source>
        <strain evidence="8">MPI-CAGE-AT-0021</strain>
    </source>
</reference>
<dbReference type="InterPro" id="IPR023213">
    <property type="entry name" value="CAT-like_dom_sf"/>
</dbReference>
<dbReference type="Gene3D" id="1.10.1200.10">
    <property type="entry name" value="ACP-like"/>
    <property type="match status" value="1"/>
</dbReference>
<dbReference type="Gene3D" id="3.30.559.10">
    <property type="entry name" value="Chloramphenicol acetyltransferase-like domain"/>
    <property type="match status" value="3"/>
</dbReference>
<accession>A0A9P9J9A5</accession>
<dbReference type="SUPFAM" id="SSF52777">
    <property type="entry name" value="CoA-dependent acyltransferases"/>
    <property type="match status" value="6"/>
</dbReference>
<dbReference type="InterPro" id="IPR009081">
    <property type="entry name" value="PP-bd_ACP"/>
</dbReference>
<evidence type="ECO:0000256" key="2">
    <source>
        <dbReference type="ARBA" id="ARBA00022553"/>
    </source>
</evidence>
<dbReference type="Gene3D" id="3.30.559.30">
    <property type="entry name" value="Nonribosomal peptide synthetase, condensation domain"/>
    <property type="match status" value="3"/>
</dbReference>
<evidence type="ECO:0000259" key="7">
    <source>
        <dbReference type="Pfam" id="PF00668"/>
    </source>
</evidence>
<comment type="caution">
    <text evidence="8">The sequence shown here is derived from an EMBL/GenBank/DDBJ whole genome shotgun (WGS) entry which is preliminary data.</text>
</comment>
<dbReference type="SUPFAM" id="SSF47336">
    <property type="entry name" value="ACP-like"/>
    <property type="match status" value="2"/>
</dbReference>
<dbReference type="InterPro" id="IPR045851">
    <property type="entry name" value="AMP-bd_C_sf"/>
</dbReference>
<dbReference type="Gene3D" id="3.30.300.30">
    <property type="match status" value="1"/>
</dbReference>
<dbReference type="SUPFAM" id="SSF56801">
    <property type="entry name" value="Acetyl-CoA synthetase-like"/>
    <property type="match status" value="1"/>
</dbReference>
<name>A0A9P9J9A5_9HYPO</name>
<gene>
    <name evidence="8" type="ORF">B0J13DRAFT_662854</name>
</gene>
<dbReference type="Pfam" id="PF00668">
    <property type="entry name" value="Condensation"/>
    <property type="match status" value="3"/>
</dbReference>
<evidence type="ECO:0000256" key="4">
    <source>
        <dbReference type="SAM" id="MobiDB-lite"/>
    </source>
</evidence>
<dbReference type="Proteomes" id="UP000717696">
    <property type="component" value="Unassembled WGS sequence"/>
</dbReference>
<dbReference type="InterPro" id="IPR001242">
    <property type="entry name" value="Condensation_dom"/>
</dbReference>